<dbReference type="SUPFAM" id="SSF103657">
    <property type="entry name" value="BAR/IMD domain-like"/>
    <property type="match status" value="1"/>
</dbReference>
<evidence type="ECO:0000256" key="3">
    <source>
        <dbReference type="SAM" id="MobiDB-lite"/>
    </source>
</evidence>
<sequence>MKGLTKAIMRTPHMMTARVGLSKKSNDPEFDDYSRKFTAMEAATDKLFKDSKTFADAVISLLTSETAFAQHFAALFEPIGNEYDVIGKHPDAQETIRNLPVYQREMEELKEALQPELELIQTRIIGPVKELQGIMKGIRKAITKRDHKLIDYDRFNNSLTKLRDKKEKSLNDEKNLFKLEQDFEVASNEFEFHNTTLKTELPQFMVMATRFIDPLFHSFYYMQLNIFYLMLEKINGFASGKYDVTLQPADVAVAYEERLGDARDRVEALTITKRAMPTAKLLQMRQGSSSSGVSAPGAGARRAPPSLAAKPSFASSTGGAAGSKMPPPGRQNSYTAPPPAYQDSYAENGAGAKRAPPPPPPLKPKPGASAPKYVTALYDFAAQAEGDLEFKVGDKIELVERTASSEDWWTGKVNGRTGVFPGSFLRLLLPRSY</sequence>
<keyword evidence="7" id="KW-1185">Reference proteome</keyword>
<dbReference type="GO" id="GO:1990528">
    <property type="term" value="C:Rvs161p-Rvs167p complex"/>
    <property type="evidence" value="ECO:0007669"/>
    <property type="project" value="TreeGrafter"/>
</dbReference>
<gene>
    <name evidence="6" type="ORF">CALCODRAFT_523629</name>
</gene>
<dbReference type="PROSITE" id="PS50002">
    <property type="entry name" value="SH3"/>
    <property type="match status" value="1"/>
</dbReference>
<dbReference type="Gene3D" id="2.30.30.40">
    <property type="entry name" value="SH3 Domains"/>
    <property type="match status" value="1"/>
</dbReference>
<evidence type="ECO:0000256" key="2">
    <source>
        <dbReference type="PROSITE-ProRule" id="PRU00192"/>
    </source>
</evidence>
<feature type="domain" description="SH3" evidence="4">
    <location>
        <begin position="369"/>
        <end position="430"/>
    </location>
</feature>
<dbReference type="GO" id="GO:0051666">
    <property type="term" value="P:actin cortical patch localization"/>
    <property type="evidence" value="ECO:0007669"/>
    <property type="project" value="InterPro"/>
</dbReference>
<dbReference type="Pfam" id="PF03114">
    <property type="entry name" value="BAR"/>
    <property type="match status" value="1"/>
</dbReference>
<dbReference type="GO" id="GO:0097320">
    <property type="term" value="P:plasma membrane tubulation"/>
    <property type="evidence" value="ECO:0007669"/>
    <property type="project" value="TreeGrafter"/>
</dbReference>
<feature type="compositionally biased region" description="Low complexity" evidence="3">
    <location>
        <begin position="287"/>
        <end position="318"/>
    </location>
</feature>
<dbReference type="EMBL" id="KV423950">
    <property type="protein sequence ID" value="KZT58527.1"/>
    <property type="molecule type" value="Genomic_DNA"/>
</dbReference>
<name>A0A165GV82_9BASI</name>
<dbReference type="InterPro" id="IPR046982">
    <property type="entry name" value="BIN3/RVS161-like"/>
</dbReference>
<dbReference type="CDD" id="cd07599">
    <property type="entry name" value="BAR_Rvs167p"/>
    <property type="match status" value="1"/>
</dbReference>
<evidence type="ECO:0000259" key="4">
    <source>
        <dbReference type="PROSITE" id="PS50002"/>
    </source>
</evidence>
<dbReference type="InterPro" id="IPR036028">
    <property type="entry name" value="SH3-like_dom_sf"/>
</dbReference>
<dbReference type="SMART" id="SM00721">
    <property type="entry name" value="BAR"/>
    <property type="match status" value="1"/>
</dbReference>
<dbReference type="PANTHER" id="PTHR47174:SF1">
    <property type="entry name" value="REDUCED VIABILITY UPON STARVATION PROTEIN 167"/>
    <property type="match status" value="1"/>
</dbReference>
<dbReference type="STRING" id="1353952.A0A165GV82"/>
<keyword evidence="1 2" id="KW-0728">SH3 domain</keyword>
<reference evidence="6 7" key="1">
    <citation type="journal article" date="2016" name="Mol. Biol. Evol.">
        <title>Comparative Genomics of Early-Diverging Mushroom-Forming Fungi Provides Insights into the Origins of Lignocellulose Decay Capabilities.</title>
        <authorList>
            <person name="Nagy L.G."/>
            <person name="Riley R."/>
            <person name="Tritt A."/>
            <person name="Adam C."/>
            <person name="Daum C."/>
            <person name="Floudas D."/>
            <person name="Sun H."/>
            <person name="Yadav J.S."/>
            <person name="Pangilinan J."/>
            <person name="Larsson K.H."/>
            <person name="Matsuura K."/>
            <person name="Barry K."/>
            <person name="Labutti K."/>
            <person name="Kuo R."/>
            <person name="Ohm R.A."/>
            <person name="Bhattacharya S.S."/>
            <person name="Shirouzu T."/>
            <person name="Yoshinaga Y."/>
            <person name="Martin F.M."/>
            <person name="Grigoriev I.V."/>
            <person name="Hibbett D.S."/>
        </authorList>
    </citation>
    <scope>NUCLEOTIDE SEQUENCE [LARGE SCALE GENOMIC DNA]</scope>
    <source>
        <strain evidence="6 7">HHB12733</strain>
    </source>
</reference>
<dbReference type="InterPro" id="IPR027267">
    <property type="entry name" value="AH/BAR_dom_sf"/>
</dbReference>
<evidence type="ECO:0000313" key="7">
    <source>
        <dbReference type="Proteomes" id="UP000076842"/>
    </source>
</evidence>
<dbReference type="PRINTS" id="PR00452">
    <property type="entry name" value="SH3DOMAIN"/>
</dbReference>
<feature type="compositionally biased region" description="Pro residues" evidence="3">
    <location>
        <begin position="355"/>
        <end position="364"/>
    </location>
</feature>
<dbReference type="SUPFAM" id="SSF50044">
    <property type="entry name" value="SH3-domain"/>
    <property type="match status" value="1"/>
</dbReference>
<evidence type="ECO:0000256" key="1">
    <source>
        <dbReference type="ARBA" id="ARBA00022443"/>
    </source>
</evidence>
<dbReference type="FunFam" id="2.30.30.40:FF:000100">
    <property type="entry name" value="SH3 domain-containing YSC84-like protein 1"/>
    <property type="match status" value="1"/>
</dbReference>
<feature type="domain" description="BAR" evidence="5">
    <location>
        <begin position="15"/>
        <end position="247"/>
    </location>
</feature>
<evidence type="ECO:0000259" key="5">
    <source>
        <dbReference type="PROSITE" id="PS51021"/>
    </source>
</evidence>
<dbReference type="SMART" id="SM00326">
    <property type="entry name" value="SH3"/>
    <property type="match status" value="1"/>
</dbReference>
<dbReference type="GO" id="GO:0043332">
    <property type="term" value="C:mating projection tip"/>
    <property type="evidence" value="ECO:0007669"/>
    <property type="project" value="TreeGrafter"/>
</dbReference>
<proteinExistence type="predicted"/>
<feature type="region of interest" description="Disordered" evidence="3">
    <location>
        <begin position="280"/>
        <end position="368"/>
    </location>
</feature>
<protein>
    <submittedName>
        <fullName evidence="6">BAR-domain-containing protein</fullName>
    </submittedName>
</protein>
<dbReference type="GO" id="GO:0030479">
    <property type="term" value="C:actin cortical patch"/>
    <property type="evidence" value="ECO:0007669"/>
    <property type="project" value="TreeGrafter"/>
</dbReference>
<dbReference type="InParanoid" id="A0A165GV82"/>
<dbReference type="GO" id="GO:0008289">
    <property type="term" value="F:lipid binding"/>
    <property type="evidence" value="ECO:0007669"/>
    <property type="project" value="TreeGrafter"/>
</dbReference>
<dbReference type="PROSITE" id="PS51021">
    <property type="entry name" value="BAR"/>
    <property type="match status" value="1"/>
</dbReference>
<dbReference type="OrthoDB" id="2159336at2759"/>
<dbReference type="PANTHER" id="PTHR47174">
    <property type="entry name" value="BRIDGING INTEGRATOR 3"/>
    <property type="match status" value="1"/>
</dbReference>
<dbReference type="GO" id="GO:0006897">
    <property type="term" value="P:endocytosis"/>
    <property type="evidence" value="ECO:0007669"/>
    <property type="project" value="InterPro"/>
</dbReference>
<evidence type="ECO:0000313" key="6">
    <source>
        <dbReference type="EMBL" id="KZT58527.1"/>
    </source>
</evidence>
<dbReference type="InterPro" id="IPR004148">
    <property type="entry name" value="BAR_dom"/>
</dbReference>
<dbReference type="Gene3D" id="1.20.1270.60">
    <property type="entry name" value="Arfaptin homology (AH) domain/BAR domain"/>
    <property type="match status" value="1"/>
</dbReference>
<dbReference type="FunCoup" id="A0A165GV82">
    <property type="interactions" value="92"/>
</dbReference>
<dbReference type="Proteomes" id="UP000076842">
    <property type="component" value="Unassembled WGS sequence"/>
</dbReference>
<organism evidence="6 7">
    <name type="scientific">Calocera cornea HHB12733</name>
    <dbReference type="NCBI Taxonomy" id="1353952"/>
    <lineage>
        <taxon>Eukaryota</taxon>
        <taxon>Fungi</taxon>
        <taxon>Dikarya</taxon>
        <taxon>Basidiomycota</taxon>
        <taxon>Agaricomycotina</taxon>
        <taxon>Dacrymycetes</taxon>
        <taxon>Dacrymycetales</taxon>
        <taxon>Dacrymycetaceae</taxon>
        <taxon>Calocera</taxon>
    </lineage>
</organism>
<dbReference type="GO" id="GO:0031097">
    <property type="term" value="C:medial cortex"/>
    <property type="evidence" value="ECO:0007669"/>
    <property type="project" value="TreeGrafter"/>
</dbReference>
<dbReference type="Pfam" id="PF00018">
    <property type="entry name" value="SH3_1"/>
    <property type="match status" value="1"/>
</dbReference>
<accession>A0A165GV82</accession>
<dbReference type="InterPro" id="IPR001452">
    <property type="entry name" value="SH3_domain"/>
</dbReference>
<dbReference type="AlphaFoldDB" id="A0A165GV82"/>